<sequence length="52" mass="6176">ALSTQIEKEYANFPILNLSYDGSHQANYLNKIRTFVFQVETYHKRKAVESRR</sequence>
<proteinExistence type="predicted"/>
<dbReference type="AlphaFoldDB" id="X1H7D9"/>
<gene>
    <name evidence="1" type="ORF">S03H2_42796</name>
</gene>
<organism evidence="1">
    <name type="scientific">marine sediment metagenome</name>
    <dbReference type="NCBI Taxonomy" id="412755"/>
    <lineage>
        <taxon>unclassified sequences</taxon>
        <taxon>metagenomes</taxon>
        <taxon>ecological metagenomes</taxon>
    </lineage>
</organism>
<protein>
    <submittedName>
        <fullName evidence="1">Uncharacterized protein</fullName>
    </submittedName>
</protein>
<reference evidence="1" key="1">
    <citation type="journal article" date="2014" name="Front. Microbiol.">
        <title>High frequency of phylogenetically diverse reductive dehalogenase-homologous genes in deep subseafloor sedimentary metagenomes.</title>
        <authorList>
            <person name="Kawai M."/>
            <person name="Futagami T."/>
            <person name="Toyoda A."/>
            <person name="Takaki Y."/>
            <person name="Nishi S."/>
            <person name="Hori S."/>
            <person name="Arai W."/>
            <person name="Tsubouchi T."/>
            <person name="Morono Y."/>
            <person name="Uchiyama I."/>
            <person name="Ito T."/>
            <person name="Fujiyama A."/>
            <person name="Inagaki F."/>
            <person name="Takami H."/>
        </authorList>
    </citation>
    <scope>NUCLEOTIDE SEQUENCE</scope>
    <source>
        <strain evidence="1">Expedition CK06-06</strain>
    </source>
</reference>
<name>X1H7D9_9ZZZZ</name>
<feature type="non-terminal residue" evidence="1">
    <location>
        <position position="1"/>
    </location>
</feature>
<comment type="caution">
    <text evidence="1">The sequence shown here is derived from an EMBL/GenBank/DDBJ whole genome shotgun (WGS) entry which is preliminary data.</text>
</comment>
<accession>X1H7D9</accession>
<evidence type="ECO:0000313" key="1">
    <source>
        <dbReference type="EMBL" id="GAH65317.1"/>
    </source>
</evidence>
<dbReference type="EMBL" id="BARU01026661">
    <property type="protein sequence ID" value="GAH65317.1"/>
    <property type="molecule type" value="Genomic_DNA"/>
</dbReference>